<gene>
    <name evidence="1" type="ORF">BS47DRAFT_1325238</name>
</gene>
<accession>A0A9P6B6L5</accession>
<evidence type="ECO:0000313" key="2">
    <source>
        <dbReference type="Proteomes" id="UP000886523"/>
    </source>
</evidence>
<dbReference type="AlphaFoldDB" id="A0A9P6B6L5"/>
<sequence>MYLAICGWRWDHIVSRLPSSSSSKFVKNPSAPSNAPTSFYTTHVISDTPALFNPPVSTNRRYLAFLPHSGFHNQRIAFENALVLAHMLNRTLIVPPVRLGLPIRYVDFDKLHRFHAHSSKVGLEHCPLTTEATPFTPRECIGYSEYTLLSWNAFVDLHALAQIQPLVERWDSSSGWLRRHRITERDTVYVKDYQPYYFQIYDDLDDQRPLNPKYIRRLDVDHLHNKYASYRLLHLGTLFGTTRLRLNITNNIKLRREVREGIVFTNSLLMRVAQSIRHDMDGREKGSGYVGIHLRLGDGAFQAEVQRNARLIWWRLATQVLGVDVDVARGIEAAAMEWTAPHEILDPPITPVNATPVRFPLGFPPGGSLAPLNISTISTSHPTGCHKNIRSASRPSILNTPIFIATDSKSPRTDPPLRLFLRTFSCTFFLSDFPDHLAAITSTGLVNENDGLPLGPFLMPFVDSMVAAMGHVVLGTPRSTYSSFSVDVLYRSYHDWPIVERG</sequence>
<evidence type="ECO:0008006" key="3">
    <source>
        <dbReference type="Google" id="ProtNLM"/>
    </source>
</evidence>
<protein>
    <recommendedName>
        <fullName evidence="3">O-fucosyltransferase family protein</fullName>
    </recommendedName>
</protein>
<name>A0A9P6B6L5_9AGAM</name>
<proteinExistence type="predicted"/>
<dbReference type="PANTHER" id="PTHR36050:SF1">
    <property type="entry name" value="O-FUCOSYLTRANSFERASE 30"/>
    <property type="match status" value="1"/>
</dbReference>
<reference evidence="1" key="1">
    <citation type="journal article" date="2020" name="Nat. Commun.">
        <title>Large-scale genome sequencing of mycorrhizal fungi provides insights into the early evolution of symbiotic traits.</title>
        <authorList>
            <person name="Miyauchi S."/>
            <person name="Kiss E."/>
            <person name="Kuo A."/>
            <person name="Drula E."/>
            <person name="Kohler A."/>
            <person name="Sanchez-Garcia M."/>
            <person name="Morin E."/>
            <person name="Andreopoulos B."/>
            <person name="Barry K.W."/>
            <person name="Bonito G."/>
            <person name="Buee M."/>
            <person name="Carver A."/>
            <person name="Chen C."/>
            <person name="Cichocki N."/>
            <person name="Clum A."/>
            <person name="Culley D."/>
            <person name="Crous P.W."/>
            <person name="Fauchery L."/>
            <person name="Girlanda M."/>
            <person name="Hayes R.D."/>
            <person name="Keri Z."/>
            <person name="LaButti K."/>
            <person name="Lipzen A."/>
            <person name="Lombard V."/>
            <person name="Magnuson J."/>
            <person name="Maillard F."/>
            <person name="Murat C."/>
            <person name="Nolan M."/>
            <person name="Ohm R.A."/>
            <person name="Pangilinan J."/>
            <person name="Pereira M.F."/>
            <person name="Perotto S."/>
            <person name="Peter M."/>
            <person name="Pfister S."/>
            <person name="Riley R."/>
            <person name="Sitrit Y."/>
            <person name="Stielow J.B."/>
            <person name="Szollosi G."/>
            <person name="Zifcakova L."/>
            <person name="Stursova M."/>
            <person name="Spatafora J.W."/>
            <person name="Tedersoo L."/>
            <person name="Vaario L.M."/>
            <person name="Yamada A."/>
            <person name="Yan M."/>
            <person name="Wang P."/>
            <person name="Xu J."/>
            <person name="Bruns T."/>
            <person name="Baldrian P."/>
            <person name="Vilgalys R."/>
            <person name="Dunand C."/>
            <person name="Henrissat B."/>
            <person name="Grigoriev I.V."/>
            <person name="Hibbett D."/>
            <person name="Nagy L.G."/>
            <person name="Martin F.M."/>
        </authorList>
    </citation>
    <scope>NUCLEOTIDE SEQUENCE</scope>
    <source>
        <strain evidence="1">UP504</strain>
    </source>
</reference>
<comment type="caution">
    <text evidence="1">The sequence shown here is derived from an EMBL/GenBank/DDBJ whole genome shotgun (WGS) entry which is preliminary data.</text>
</comment>
<dbReference type="EMBL" id="MU128923">
    <property type="protein sequence ID" value="KAF9518698.1"/>
    <property type="molecule type" value="Genomic_DNA"/>
</dbReference>
<dbReference type="PANTHER" id="PTHR36050">
    <property type="entry name" value="O-FUCOSYLTRANSFERASE 30"/>
    <property type="match status" value="1"/>
</dbReference>
<organism evidence="1 2">
    <name type="scientific">Hydnum rufescens UP504</name>
    <dbReference type="NCBI Taxonomy" id="1448309"/>
    <lineage>
        <taxon>Eukaryota</taxon>
        <taxon>Fungi</taxon>
        <taxon>Dikarya</taxon>
        <taxon>Basidiomycota</taxon>
        <taxon>Agaricomycotina</taxon>
        <taxon>Agaricomycetes</taxon>
        <taxon>Cantharellales</taxon>
        <taxon>Hydnaceae</taxon>
        <taxon>Hydnum</taxon>
    </lineage>
</organism>
<evidence type="ECO:0000313" key="1">
    <source>
        <dbReference type="EMBL" id="KAF9518698.1"/>
    </source>
</evidence>
<dbReference type="OrthoDB" id="1882547at2759"/>
<dbReference type="Proteomes" id="UP000886523">
    <property type="component" value="Unassembled WGS sequence"/>
</dbReference>
<dbReference type="Gene3D" id="3.40.50.11340">
    <property type="match status" value="1"/>
</dbReference>
<keyword evidence="2" id="KW-1185">Reference proteome</keyword>